<evidence type="ECO:0000256" key="1">
    <source>
        <dbReference type="ARBA" id="ARBA00004651"/>
    </source>
</evidence>
<keyword evidence="11" id="KW-1185">Reference proteome</keyword>
<sequence length="458" mass="50453">MTTISDTNAKNKLIFGHPPGLFVLFFTEMWERFSYYGMRALLVLYMSQYLLATPATQATVFGLAGLQHSLESLFGPLSAQALASQIYGLYTGLVYFTPFFGGMLADQWLGQRKTVLLGGVLMAAGHFLMMLESCFLAALLLLILGNGCFKPNISTQVGSLYPLDDPRRDGAFTIFYMGINLGAFFSPLVCGTLGQLYGWHYGFAAAGLGMLSGLLVFWSGRKYLHIASQPVSYQVQPLPEAAPLSRQQWFTIAGLLVLAVLNILFWAVYEQQGNSIQLFVEYHTRRTLWGWEMPSSWYQALNPAMIMVLAPWLDNYWRHQALRGTALSSISKMAVGAVLLGLGFLVMVVAVSGVDPALKISFVWLFVATLIMTLGELYLSPVGLSLVCKAAPPKLVGMSMGMWFLSAFFGNYLAGYLGSFYERMARDEFFLLMTGLGGITGLAIFALRPLLERAVGRG</sequence>
<keyword evidence="4 8" id="KW-0812">Transmembrane</keyword>
<proteinExistence type="inferred from homology"/>
<feature type="transmembrane region" description="Helical" evidence="9">
    <location>
        <begin position="125"/>
        <end position="149"/>
    </location>
</feature>
<reference evidence="10" key="1">
    <citation type="submission" date="2021-04" db="EMBL/GenBank/DDBJ databases">
        <title>Draft genome sequence data of methanotrophic Methylovulum sp. strain S1L and Methylomonas sp. strain S2AM isolated from boreal lake water columns.</title>
        <authorList>
            <person name="Rissanen A.J."/>
            <person name="Mangayil R."/>
            <person name="Svenning M.M."/>
            <person name="Khanongnuch R."/>
        </authorList>
    </citation>
    <scope>NUCLEOTIDE SEQUENCE</scope>
    <source>
        <strain evidence="10">S2AM</strain>
    </source>
</reference>
<dbReference type="InterPro" id="IPR036259">
    <property type="entry name" value="MFS_trans_sf"/>
</dbReference>
<dbReference type="Proteomes" id="UP000676649">
    <property type="component" value="Chromosome"/>
</dbReference>
<keyword evidence="5" id="KW-0571">Peptide transport</keyword>
<evidence type="ECO:0000256" key="9">
    <source>
        <dbReference type="SAM" id="Phobius"/>
    </source>
</evidence>
<evidence type="ECO:0000256" key="4">
    <source>
        <dbReference type="ARBA" id="ARBA00022692"/>
    </source>
</evidence>
<keyword evidence="6 9" id="KW-1133">Transmembrane helix</keyword>
<gene>
    <name evidence="10" type="ORF">KEF85_05850</name>
</gene>
<dbReference type="PANTHER" id="PTHR23517:SF15">
    <property type="entry name" value="PROTON-DEPENDENT OLIGOPEPTIDE FAMILY TRANSPORT PROTEIN"/>
    <property type="match status" value="1"/>
</dbReference>
<comment type="subcellular location">
    <subcellularLocation>
        <location evidence="1">Cell membrane</location>
        <topology evidence="1">Multi-pass membrane protein</topology>
    </subcellularLocation>
    <subcellularLocation>
        <location evidence="8">Membrane</location>
        <topology evidence="8">Multi-pass membrane protein</topology>
    </subcellularLocation>
</comment>
<feature type="transmembrane region" description="Helical" evidence="9">
    <location>
        <begin position="360"/>
        <end position="379"/>
    </location>
</feature>
<evidence type="ECO:0000256" key="2">
    <source>
        <dbReference type="ARBA" id="ARBA00022448"/>
    </source>
</evidence>
<keyword evidence="5" id="KW-0653">Protein transport</keyword>
<dbReference type="PROSITE" id="PS01022">
    <property type="entry name" value="PTR2_1"/>
    <property type="match status" value="1"/>
</dbReference>
<feature type="transmembrane region" description="Helical" evidence="9">
    <location>
        <begin position="170"/>
        <end position="194"/>
    </location>
</feature>
<keyword evidence="3" id="KW-1003">Cell membrane</keyword>
<feature type="transmembrane region" description="Helical" evidence="9">
    <location>
        <begin position="200"/>
        <end position="218"/>
    </location>
</feature>
<evidence type="ECO:0000313" key="11">
    <source>
        <dbReference type="Proteomes" id="UP000676649"/>
    </source>
</evidence>
<dbReference type="GO" id="GO:0006857">
    <property type="term" value="P:oligopeptide transport"/>
    <property type="evidence" value="ECO:0007669"/>
    <property type="project" value="InterPro"/>
</dbReference>
<dbReference type="NCBIfam" id="TIGR00924">
    <property type="entry name" value="yjdL_sub1_fam"/>
    <property type="match status" value="1"/>
</dbReference>
<dbReference type="AlphaFoldDB" id="A0A975MQ77"/>
<name>A0A975MQ77_9GAMM</name>
<keyword evidence="7 9" id="KW-0472">Membrane</keyword>
<feature type="transmembrane region" description="Helical" evidence="9">
    <location>
        <begin position="249"/>
        <end position="269"/>
    </location>
</feature>
<dbReference type="GO" id="GO:0005886">
    <property type="term" value="C:plasma membrane"/>
    <property type="evidence" value="ECO:0007669"/>
    <property type="project" value="UniProtKB-SubCell"/>
</dbReference>
<dbReference type="InterPro" id="IPR050171">
    <property type="entry name" value="MFS_Transporters"/>
</dbReference>
<feature type="transmembrane region" description="Helical" evidence="9">
    <location>
        <begin position="42"/>
        <end position="66"/>
    </location>
</feature>
<dbReference type="CDD" id="cd17346">
    <property type="entry name" value="MFS_DtpA_like"/>
    <property type="match status" value="1"/>
</dbReference>
<comment type="similarity">
    <text evidence="8">Belongs to the major facilitator superfamily. Proton-dependent oligopeptide transporter (POT/PTR) (TC 2.A.17) family.</text>
</comment>
<evidence type="ECO:0000256" key="8">
    <source>
        <dbReference type="RuleBase" id="RU003755"/>
    </source>
</evidence>
<dbReference type="InterPro" id="IPR005279">
    <property type="entry name" value="Dipep/tripep_permease"/>
</dbReference>
<feature type="transmembrane region" description="Helical" evidence="9">
    <location>
        <begin position="400"/>
        <end position="417"/>
    </location>
</feature>
<accession>A0A975MQ77</accession>
<protein>
    <submittedName>
        <fullName evidence="10">Peptide MFS transporter</fullName>
    </submittedName>
</protein>
<organism evidence="10 11">
    <name type="scientific">Methylomonas paludis</name>
    <dbReference type="NCBI Taxonomy" id="1173101"/>
    <lineage>
        <taxon>Bacteria</taxon>
        <taxon>Pseudomonadati</taxon>
        <taxon>Pseudomonadota</taxon>
        <taxon>Gammaproteobacteria</taxon>
        <taxon>Methylococcales</taxon>
        <taxon>Methylococcaceae</taxon>
        <taxon>Methylomonas</taxon>
    </lineage>
</organism>
<evidence type="ECO:0000256" key="6">
    <source>
        <dbReference type="ARBA" id="ARBA00022989"/>
    </source>
</evidence>
<dbReference type="EMBL" id="CP073754">
    <property type="protein sequence ID" value="QWF71977.1"/>
    <property type="molecule type" value="Genomic_DNA"/>
</dbReference>
<dbReference type="RefSeq" id="WP_215583933.1">
    <property type="nucleotide sequence ID" value="NZ_CP073754.1"/>
</dbReference>
<keyword evidence="2 8" id="KW-0813">Transport</keyword>
<dbReference type="InterPro" id="IPR018456">
    <property type="entry name" value="PTR2_symporter_CS"/>
</dbReference>
<evidence type="ECO:0000256" key="7">
    <source>
        <dbReference type="ARBA" id="ARBA00023136"/>
    </source>
</evidence>
<evidence type="ECO:0000256" key="3">
    <source>
        <dbReference type="ARBA" id="ARBA00022475"/>
    </source>
</evidence>
<feature type="transmembrane region" description="Helical" evidence="9">
    <location>
        <begin position="87"/>
        <end position="105"/>
    </location>
</feature>
<dbReference type="PROSITE" id="PS01023">
    <property type="entry name" value="PTR2_2"/>
    <property type="match status" value="1"/>
</dbReference>
<dbReference type="InterPro" id="IPR000109">
    <property type="entry name" value="POT_fam"/>
</dbReference>
<dbReference type="KEGG" id="mpad:KEF85_05850"/>
<dbReference type="Gene3D" id="1.20.1250.20">
    <property type="entry name" value="MFS general substrate transporter like domains"/>
    <property type="match status" value="2"/>
</dbReference>
<dbReference type="PANTHER" id="PTHR23517">
    <property type="entry name" value="RESISTANCE PROTEIN MDTM, PUTATIVE-RELATED-RELATED"/>
    <property type="match status" value="1"/>
</dbReference>
<dbReference type="Pfam" id="PF00854">
    <property type="entry name" value="PTR2"/>
    <property type="match status" value="2"/>
</dbReference>
<evidence type="ECO:0000313" key="10">
    <source>
        <dbReference type="EMBL" id="QWF71977.1"/>
    </source>
</evidence>
<feature type="transmembrane region" description="Helical" evidence="9">
    <location>
        <begin position="429"/>
        <end position="451"/>
    </location>
</feature>
<feature type="transmembrane region" description="Helical" evidence="9">
    <location>
        <begin position="334"/>
        <end position="354"/>
    </location>
</feature>
<dbReference type="SUPFAM" id="SSF103473">
    <property type="entry name" value="MFS general substrate transporter"/>
    <property type="match status" value="1"/>
</dbReference>
<evidence type="ECO:0000256" key="5">
    <source>
        <dbReference type="ARBA" id="ARBA00022856"/>
    </source>
</evidence>
<dbReference type="GO" id="GO:1904680">
    <property type="term" value="F:peptide transmembrane transporter activity"/>
    <property type="evidence" value="ECO:0007669"/>
    <property type="project" value="InterPro"/>
</dbReference>